<dbReference type="RefSeq" id="WP_170087649.1">
    <property type="nucleotide sequence ID" value="NZ_JABAFG010000011.1"/>
</dbReference>
<dbReference type="InterPro" id="IPR052533">
    <property type="entry name" value="WalJ/YycJ-like"/>
</dbReference>
<dbReference type="EMBL" id="JABAFG010000011">
    <property type="protein sequence ID" value="NME28514.1"/>
    <property type="molecule type" value="Genomic_DNA"/>
</dbReference>
<name>A0A848BW91_9FIRM</name>
<gene>
    <name evidence="2" type="ORF">HF872_07730</name>
</gene>
<reference evidence="2 3" key="1">
    <citation type="submission" date="2020-04" db="EMBL/GenBank/DDBJ databases">
        <authorList>
            <person name="Hitch T.C.A."/>
            <person name="Wylensek D."/>
            <person name="Clavel T."/>
        </authorList>
    </citation>
    <scope>NUCLEOTIDE SEQUENCE [LARGE SCALE GENOMIC DNA]</scope>
    <source>
        <strain evidence="2 3">Oil-RF-744-FAT-WT-6-1</strain>
    </source>
</reference>
<comment type="caution">
    <text evidence="2">The sequence shown here is derived from an EMBL/GenBank/DDBJ whole genome shotgun (WGS) entry which is preliminary data.</text>
</comment>
<evidence type="ECO:0000259" key="1">
    <source>
        <dbReference type="SMART" id="SM00849"/>
    </source>
</evidence>
<dbReference type="PANTHER" id="PTHR47619">
    <property type="entry name" value="METALLO-HYDROLASE YYCJ-RELATED"/>
    <property type="match status" value="1"/>
</dbReference>
<sequence>MTESEIRLAQLAQSIGRARRIASGAAVMEEPAGYPSLAADFSQTKSAAVSEDGGSFLKSQTVSHNGDCLVSLLASGSSGNAAFIRCGRTCVLIDAGISCRRIEKGLRRFGYALSDLDAVLITHEHTDHVSGLPVLLKRTHMPVYTTQETWQAMGNKILPYMDRFVRLPRRLSLGEMQIVPFATSHDAARSVGYSLYHGDCKITLATDLGCITPDVMTAASWSDMLILEANHDETMLRNGPYPYALQQRILGNQGHLSNRTAAEFLSSLPRRGMVKVLLAHRSEHNNTPALTVQTMRDVLTGHGLVIGQDMLLRLASATGSVRFLNGGTL</sequence>
<organism evidence="2 3">
    <name type="scientific">Megasphaera hexanoica</name>
    <dbReference type="NCBI Taxonomy" id="1675036"/>
    <lineage>
        <taxon>Bacteria</taxon>
        <taxon>Bacillati</taxon>
        <taxon>Bacillota</taxon>
        <taxon>Negativicutes</taxon>
        <taxon>Veillonellales</taxon>
        <taxon>Veillonellaceae</taxon>
        <taxon>Megasphaera</taxon>
    </lineage>
</organism>
<dbReference type="InterPro" id="IPR001279">
    <property type="entry name" value="Metallo-B-lactamas"/>
</dbReference>
<accession>A0A848BW91</accession>
<evidence type="ECO:0000313" key="3">
    <source>
        <dbReference type="Proteomes" id="UP000591071"/>
    </source>
</evidence>
<protein>
    <submittedName>
        <fullName evidence="2">MBL fold metallo-hydrolase</fullName>
    </submittedName>
</protein>
<dbReference type="SMART" id="SM00849">
    <property type="entry name" value="Lactamase_B"/>
    <property type="match status" value="1"/>
</dbReference>
<dbReference type="PANTHER" id="PTHR47619:SF1">
    <property type="entry name" value="EXODEOXYRIBONUCLEASE WALJ"/>
    <property type="match status" value="1"/>
</dbReference>
<keyword evidence="2" id="KW-0378">Hydrolase</keyword>
<proteinExistence type="predicted"/>
<dbReference type="InterPro" id="IPR036866">
    <property type="entry name" value="RibonucZ/Hydroxyglut_hydro"/>
</dbReference>
<dbReference type="Pfam" id="PF12706">
    <property type="entry name" value="Lactamase_B_2"/>
    <property type="match status" value="1"/>
</dbReference>
<dbReference type="SUPFAM" id="SSF56281">
    <property type="entry name" value="Metallo-hydrolase/oxidoreductase"/>
    <property type="match status" value="1"/>
</dbReference>
<feature type="domain" description="Metallo-beta-lactamase" evidence="1">
    <location>
        <begin position="78"/>
        <end position="255"/>
    </location>
</feature>
<dbReference type="Gene3D" id="3.60.15.10">
    <property type="entry name" value="Ribonuclease Z/Hydroxyacylglutathione hydrolase-like"/>
    <property type="match status" value="1"/>
</dbReference>
<dbReference type="Proteomes" id="UP000591071">
    <property type="component" value="Unassembled WGS sequence"/>
</dbReference>
<dbReference type="GO" id="GO:0016787">
    <property type="term" value="F:hydrolase activity"/>
    <property type="evidence" value="ECO:0007669"/>
    <property type="project" value="UniProtKB-KW"/>
</dbReference>
<evidence type="ECO:0000313" key="2">
    <source>
        <dbReference type="EMBL" id="NME28514.1"/>
    </source>
</evidence>
<dbReference type="AlphaFoldDB" id="A0A848BW91"/>